<evidence type="ECO:0000256" key="1">
    <source>
        <dbReference type="PROSITE-ProRule" id="PRU00339"/>
    </source>
</evidence>
<evidence type="ECO:0000313" key="4">
    <source>
        <dbReference type="EMBL" id="OBR90732.1"/>
    </source>
</evidence>
<dbReference type="Gene3D" id="1.25.40.10">
    <property type="entry name" value="Tetratricopeptide repeat domain"/>
    <property type="match status" value="1"/>
</dbReference>
<dbReference type="InterPro" id="IPR019734">
    <property type="entry name" value="TPR_rpt"/>
</dbReference>
<evidence type="ECO:0000259" key="3">
    <source>
        <dbReference type="Pfam" id="PF13240"/>
    </source>
</evidence>
<gene>
    <name evidence="4" type="primary">bamD_2</name>
    <name evidence="4" type="ORF">CLRAG_33800</name>
</gene>
<feature type="repeat" description="TPR" evidence="1">
    <location>
        <begin position="78"/>
        <end position="111"/>
    </location>
</feature>
<comment type="caution">
    <text evidence="4">The sequence shown here is derived from an EMBL/GenBank/DDBJ whole genome shotgun (WGS) entry which is preliminary data.</text>
</comment>
<reference evidence="4 5" key="1">
    <citation type="journal article" date="2012" name="Front. Microbiol.">
        <title>Draft Genome Sequence of the Virulent Strain 01-B526 of the Fish Pathogen Aeromonas salmonicida.</title>
        <authorList>
            <person name="Charette S.J."/>
            <person name="Brochu F."/>
            <person name="Boyle B."/>
            <person name="Filion G."/>
            <person name="Tanaka K.H."/>
            <person name="Derome N."/>
        </authorList>
    </citation>
    <scope>NUCLEOTIDE SEQUENCE [LARGE SCALE GENOMIC DNA]</scope>
    <source>
        <strain evidence="4 5">P11</strain>
    </source>
</reference>
<keyword evidence="2" id="KW-0472">Membrane</keyword>
<dbReference type="SUPFAM" id="SSF48452">
    <property type="entry name" value="TPR-like"/>
    <property type="match status" value="1"/>
</dbReference>
<feature type="transmembrane region" description="Helical" evidence="2">
    <location>
        <begin position="52"/>
        <end position="73"/>
    </location>
</feature>
<dbReference type="RefSeq" id="WP_065079458.1">
    <property type="nucleotide sequence ID" value="NZ_LROS01000055.1"/>
</dbReference>
<name>A0A1A6AKX0_9CLOT</name>
<keyword evidence="5" id="KW-1185">Reference proteome</keyword>
<evidence type="ECO:0000256" key="2">
    <source>
        <dbReference type="SAM" id="Phobius"/>
    </source>
</evidence>
<feature type="domain" description="Zinc-ribbon" evidence="3">
    <location>
        <begin position="2"/>
        <end position="24"/>
    </location>
</feature>
<dbReference type="PATRIC" id="fig|1353534.3.peg.3441"/>
<evidence type="ECO:0000313" key="5">
    <source>
        <dbReference type="Proteomes" id="UP000093954"/>
    </source>
</evidence>
<keyword evidence="2" id="KW-1133">Transmembrane helix</keyword>
<dbReference type="PROSITE" id="PS50005">
    <property type="entry name" value="TPR"/>
    <property type="match status" value="1"/>
</dbReference>
<proteinExistence type="predicted"/>
<accession>A0A1A6AKX0</accession>
<keyword evidence="1" id="KW-0802">TPR repeat</keyword>
<dbReference type="EMBL" id="LROS01000055">
    <property type="protein sequence ID" value="OBR90732.1"/>
    <property type="molecule type" value="Genomic_DNA"/>
</dbReference>
<dbReference type="Pfam" id="PF13240">
    <property type="entry name" value="Zn_Ribbon_1"/>
    <property type="match status" value="1"/>
</dbReference>
<organism evidence="4 5">
    <name type="scientific">Clostridium ragsdalei P11</name>
    <dbReference type="NCBI Taxonomy" id="1353534"/>
    <lineage>
        <taxon>Bacteria</taxon>
        <taxon>Bacillati</taxon>
        <taxon>Bacillota</taxon>
        <taxon>Clostridia</taxon>
        <taxon>Eubacteriales</taxon>
        <taxon>Clostridiaceae</taxon>
        <taxon>Clostridium</taxon>
    </lineage>
</organism>
<dbReference type="InterPro" id="IPR026870">
    <property type="entry name" value="Zinc_ribbon_dom"/>
</dbReference>
<keyword evidence="2" id="KW-0812">Transmembrane</keyword>
<sequence>MFCPNCGKEISDNSVYCNKCGAKINNDEITPIMNDDIEDPTIISNSGKVKKIIIGLIVIVVICCAGFGGYKYVQAKEFNNLVKTANQKLNAGNYDEAIQLYNKALTYRSDSNVQKELTEAQKYKQYQSIYNQGLKLMSNKKYSEAIQKFSSINQSVVQIYNNAQSKISQCKKNVINDDIQAADNAIENGDYDNANKYINDILKIDANSSDAKRLKAKIVQAQGKSKAEGNIKEQQQAINTSIIIKYSIDERGYIMATNYPNGSSIQLKVGQEINLIGNVSSKSSQRVLFDGTVMKSVSPTAIKTTTVGGGDINIIPNGYDWDKAYKYHIIVTS</sequence>
<dbReference type="Proteomes" id="UP000093954">
    <property type="component" value="Unassembled WGS sequence"/>
</dbReference>
<dbReference type="InterPro" id="IPR011990">
    <property type="entry name" value="TPR-like_helical_dom_sf"/>
</dbReference>
<protein>
    <submittedName>
        <fullName evidence="4">Outer membrane protein assembly factor BamD</fullName>
    </submittedName>
</protein>
<dbReference type="AlphaFoldDB" id="A0A1A6AKX0"/>